<dbReference type="GeneTree" id="ENSGT00950000182996"/>
<dbReference type="GO" id="GO:0005737">
    <property type="term" value="C:cytoplasm"/>
    <property type="evidence" value="ECO:0007669"/>
    <property type="project" value="TreeGrafter"/>
</dbReference>
<keyword evidence="8" id="KW-0418">Kinase</keyword>
<evidence type="ECO:0000256" key="11">
    <source>
        <dbReference type="ARBA" id="ARBA00048679"/>
    </source>
</evidence>
<evidence type="ECO:0000256" key="9">
    <source>
        <dbReference type="ARBA" id="ARBA00022840"/>
    </source>
</evidence>
<dbReference type="PANTHER" id="PTHR22984:SF25">
    <property type="entry name" value="PROTEIN KINASE DOMAIN-CONTAINING PROTEIN"/>
    <property type="match status" value="1"/>
</dbReference>
<evidence type="ECO:0000256" key="4">
    <source>
        <dbReference type="ARBA" id="ARBA00022527"/>
    </source>
</evidence>
<evidence type="ECO:0000313" key="16">
    <source>
        <dbReference type="Proteomes" id="UP000694620"/>
    </source>
</evidence>
<evidence type="ECO:0000259" key="14">
    <source>
        <dbReference type="PROSITE" id="PS50011"/>
    </source>
</evidence>
<accession>A0A8C4SMS1</accession>
<reference evidence="15" key="2">
    <citation type="submission" date="2025-08" db="UniProtKB">
        <authorList>
            <consortium name="Ensembl"/>
        </authorList>
    </citation>
    <scope>IDENTIFICATION</scope>
</reference>
<proteinExistence type="inferred from homology"/>
<evidence type="ECO:0000256" key="5">
    <source>
        <dbReference type="ARBA" id="ARBA00022553"/>
    </source>
</evidence>
<reference evidence="15" key="3">
    <citation type="submission" date="2025-09" db="UniProtKB">
        <authorList>
            <consortium name="Ensembl"/>
        </authorList>
    </citation>
    <scope>IDENTIFICATION</scope>
</reference>
<evidence type="ECO:0000256" key="13">
    <source>
        <dbReference type="PIRSR" id="PIRSR037993-2"/>
    </source>
</evidence>
<dbReference type="GO" id="GO:0043066">
    <property type="term" value="P:negative regulation of apoptotic process"/>
    <property type="evidence" value="ECO:0007669"/>
    <property type="project" value="InterPro"/>
</dbReference>
<dbReference type="Gene3D" id="1.10.510.10">
    <property type="entry name" value="Transferase(Phosphotransferase) domain 1"/>
    <property type="match status" value="1"/>
</dbReference>
<dbReference type="SMART" id="SM00220">
    <property type="entry name" value="S_TKc"/>
    <property type="match status" value="1"/>
</dbReference>
<feature type="domain" description="Protein kinase" evidence="14">
    <location>
        <begin position="1"/>
        <end position="246"/>
    </location>
</feature>
<dbReference type="GO" id="GO:0005524">
    <property type="term" value="F:ATP binding"/>
    <property type="evidence" value="ECO:0007669"/>
    <property type="project" value="UniProtKB-KW"/>
</dbReference>
<keyword evidence="16" id="KW-1185">Reference proteome</keyword>
<feature type="binding site" evidence="13">
    <location>
        <position position="75"/>
    </location>
    <ligand>
        <name>ATP</name>
        <dbReference type="ChEBI" id="CHEBI:30616"/>
    </ligand>
</feature>
<dbReference type="InterPro" id="IPR017348">
    <property type="entry name" value="PIM1/2/3"/>
</dbReference>
<comment type="catalytic activity">
    <reaction evidence="11">
        <text>L-seryl-[protein] + ATP = O-phospho-L-seryl-[protein] + ADP + H(+)</text>
        <dbReference type="Rhea" id="RHEA:17989"/>
        <dbReference type="Rhea" id="RHEA-COMP:9863"/>
        <dbReference type="Rhea" id="RHEA-COMP:11604"/>
        <dbReference type="ChEBI" id="CHEBI:15378"/>
        <dbReference type="ChEBI" id="CHEBI:29999"/>
        <dbReference type="ChEBI" id="CHEBI:30616"/>
        <dbReference type="ChEBI" id="CHEBI:83421"/>
        <dbReference type="ChEBI" id="CHEBI:456216"/>
        <dbReference type="EC" id="2.7.11.1"/>
    </reaction>
</comment>
<dbReference type="Pfam" id="PF00069">
    <property type="entry name" value="Pkinase"/>
    <property type="match status" value="1"/>
</dbReference>
<dbReference type="PROSITE" id="PS50011">
    <property type="entry name" value="PROTEIN_KINASE_DOM"/>
    <property type="match status" value="1"/>
</dbReference>
<evidence type="ECO:0000256" key="10">
    <source>
        <dbReference type="ARBA" id="ARBA00047899"/>
    </source>
</evidence>
<dbReference type="InterPro" id="IPR011009">
    <property type="entry name" value="Kinase-like_dom_sf"/>
</dbReference>
<keyword evidence="9 13" id="KW-0067">ATP-binding</keyword>
<organism evidence="15 16">
    <name type="scientific">Erpetoichthys calabaricus</name>
    <name type="common">Rope fish</name>
    <name type="synonym">Calamoichthys calabaricus</name>
    <dbReference type="NCBI Taxonomy" id="27687"/>
    <lineage>
        <taxon>Eukaryota</taxon>
        <taxon>Metazoa</taxon>
        <taxon>Chordata</taxon>
        <taxon>Craniata</taxon>
        <taxon>Vertebrata</taxon>
        <taxon>Euteleostomi</taxon>
        <taxon>Actinopterygii</taxon>
        <taxon>Polypteriformes</taxon>
        <taxon>Polypteridae</taxon>
        <taxon>Erpetoichthys</taxon>
    </lineage>
</organism>
<keyword evidence="5" id="KW-0597">Phosphoprotein</keyword>
<evidence type="ECO:0000256" key="7">
    <source>
        <dbReference type="ARBA" id="ARBA00022741"/>
    </source>
</evidence>
<dbReference type="GO" id="GO:0043657">
    <property type="term" value="C:host cell"/>
    <property type="evidence" value="ECO:0007669"/>
    <property type="project" value="UniProtKB-SubCell"/>
</dbReference>
<keyword evidence="4" id="KW-0723">Serine/threonine-protein kinase</keyword>
<dbReference type="PIRSF" id="PIRSF037993">
    <property type="entry name" value="STPK_Pim-1"/>
    <property type="match status" value="1"/>
</dbReference>
<evidence type="ECO:0000256" key="8">
    <source>
        <dbReference type="ARBA" id="ARBA00022777"/>
    </source>
</evidence>
<dbReference type="InterPro" id="IPR051138">
    <property type="entry name" value="PIM_Ser/Thr_kinase"/>
</dbReference>
<dbReference type="InterPro" id="IPR000719">
    <property type="entry name" value="Prot_kinase_dom"/>
</dbReference>
<comment type="subcellular location">
    <subcellularLocation>
        <location evidence="1">Host cell</location>
    </subcellularLocation>
</comment>
<keyword evidence="6" id="KW-0808">Transferase</keyword>
<comment type="catalytic activity">
    <reaction evidence="10">
        <text>L-threonyl-[protein] + ATP = O-phospho-L-threonyl-[protein] + ADP + H(+)</text>
        <dbReference type="Rhea" id="RHEA:46608"/>
        <dbReference type="Rhea" id="RHEA-COMP:11060"/>
        <dbReference type="Rhea" id="RHEA-COMP:11605"/>
        <dbReference type="ChEBI" id="CHEBI:15378"/>
        <dbReference type="ChEBI" id="CHEBI:30013"/>
        <dbReference type="ChEBI" id="CHEBI:30616"/>
        <dbReference type="ChEBI" id="CHEBI:61977"/>
        <dbReference type="ChEBI" id="CHEBI:456216"/>
        <dbReference type="EC" id="2.7.11.1"/>
    </reaction>
</comment>
<name>A0A8C4SMS1_ERPCA</name>
<dbReference type="EC" id="2.7.11.1" evidence="3"/>
<protein>
    <recommendedName>
        <fullName evidence="3">non-specific serine/threonine protein kinase</fullName>
        <ecNumber evidence="3">2.7.11.1</ecNumber>
    </recommendedName>
</protein>
<evidence type="ECO:0000313" key="15">
    <source>
        <dbReference type="Ensembl" id="ENSECRP00000019996.1"/>
    </source>
</evidence>
<keyword evidence="7" id="KW-0547">Nucleotide-binding</keyword>
<evidence type="ECO:0000256" key="1">
    <source>
        <dbReference type="ARBA" id="ARBA00004340"/>
    </source>
</evidence>
<dbReference type="Gene3D" id="3.30.200.20">
    <property type="entry name" value="Phosphorylase Kinase, domain 1"/>
    <property type="match status" value="1"/>
</dbReference>
<dbReference type="AlphaFoldDB" id="A0A8C4SMS1"/>
<evidence type="ECO:0000256" key="3">
    <source>
        <dbReference type="ARBA" id="ARBA00012513"/>
    </source>
</evidence>
<evidence type="ECO:0000256" key="12">
    <source>
        <dbReference type="PIRSR" id="PIRSR037993-1"/>
    </source>
</evidence>
<dbReference type="PANTHER" id="PTHR22984">
    <property type="entry name" value="SERINE/THREONINE-PROTEIN KINASE PIM"/>
    <property type="match status" value="1"/>
</dbReference>
<dbReference type="Ensembl" id="ENSECRT00000020425.1">
    <property type="protein sequence ID" value="ENSECRP00000019996.1"/>
    <property type="gene ID" value="ENSECRG00000013431.1"/>
</dbReference>
<evidence type="ECO:0000256" key="2">
    <source>
        <dbReference type="ARBA" id="ARBA00005505"/>
    </source>
</evidence>
<feature type="active site" description="Proton acceptor" evidence="12">
    <location>
        <position position="122"/>
    </location>
</feature>
<dbReference type="SUPFAM" id="SSF56112">
    <property type="entry name" value="Protein kinase-like (PK-like)"/>
    <property type="match status" value="1"/>
</dbReference>
<dbReference type="Proteomes" id="UP000694620">
    <property type="component" value="Chromosome 15"/>
</dbReference>
<dbReference type="GO" id="GO:0004674">
    <property type="term" value="F:protein serine/threonine kinase activity"/>
    <property type="evidence" value="ECO:0007669"/>
    <property type="project" value="UniProtKB-KW"/>
</dbReference>
<sequence>YGFPNGVQAGQVTCSGSHIFFTSAFLTFCYQQNEEKQVPYEVGLLLQVCAEPKCPNIVHMLDYIITTSFSFIIMERPESYINLSDFMSDEMGPMKEEQVRGVIRQVVEAVLHCHSRGVFHNDIRPGNILYEPVTGQIKLIDFDSGDVLQENMHYTFPPGAPECYPPEWKFYKKYKAEPATVWSLGKMMFQMLSGIIEFDDEKESIMNRLNSISPVSKEGMDLILKCLSIHPKDRPFLKDIQMHSWLQEPDKVADNIDWIHVSKSI</sequence>
<comment type="similarity">
    <text evidence="2">Belongs to the protein kinase superfamily. CAMK Ser/Thr protein kinase family. PIM subfamily.</text>
</comment>
<evidence type="ECO:0000256" key="6">
    <source>
        <dbReference type="ARBA" id="ARBA00022679"/>
    </source>
</evidence>
<reference evidence="15" key="1">
    <citation type="submission" date="2021-06" db="EMBL/GenBank/DDBJ databases">
        <authorList>
            <consortium name="Wellcome Sanger Institute Data Sharing"/>
        </authorList>
    </citation>
    <scope>NUCLEOTIDE SEQUENCE [LARGE SCALE GENOMIC DNA]</scope>
</reference>